<gene>
    <name evidence="8" type="ORF">BJ095_10265</name>
</gene>
<evidence type="ECO:0000259" key="7">
    <source>
        <dbReference type="Pfam" id="PF06271"/>
    </source>
</evidence>
<feature type="transmembrane region" description="Helical" evidence="6">
    <location>
        <begin position="98"/>
        <end position="116"/>
    </location>
</feature>
<dbReference type="EMBL" id="QJTJ01000002">
    <property type="protein sequence ID" value="PYF08300.1"/>
    <property type="molecule type" value="Genomic_DNA"/>
</dbReference>
<evidence type="ECO:0000256" key="4">
    <source>
        <dbReference type="ARBA" id="ARBA00022989"/>
    </source>
</evidence>
<dbReference type="RefSeq" id="WP_107936058.1">
    <property type="nucleotide sequence ID" value="NZ_PYWJ01000023.1"/>
</dbReference>
<dbReference type="AlphaFoldDB" id="A0A318TWL0"/>
<dbReference type="Pfam" id="PF06271">
    <property type="entry name" value="RDD"/>
    <property type="match status" value="1"/>
</dbReference>
<reference evidence="8 9" key="1">
    <citation type="submission" date="2018-06" db="EMBL/GenBank/DDBJ databases">
        <title>Genomic Encyclopedia of Archaeal and Bacterial Type Strains, Phase II (KMG-II): from individual species to whole genera.</title>
        <authorList>
            <person name="Goeker M."/>
        </authorList>
    </citation>
    <scope>NUCLEOTIDE SEQUENCE [LARGE SCALE GENOMIC DNA]</scope>
    <source>
        <strain evidence="8 9">KACC 16626</strain>
    </source>
</reference>
<name>A0A318TWL0_9BACL</name>
<keyword evidence="5 6" id="KW-0472">Membrane</keyword>
<feature type="transmembrane region" description="Helical" evidence="6">
    <location>
        <begin position="12"/>
        <end position="35"/>
    </location>
</feature>
<keyword evidence="9" id="KW-1185">Reference proteome</keyword>
<dbReference type="PANTHER" id="PTHR36115">
    <property type="entry name" value="PROLINE-RICH ANTIGEN HOMOLOG-RELATED"/>
    <property type="match status" value="1"/>
</dbReference>
<proteinExistence type="predicted"/>
<feature type="domain" description="RDD" evidence="7">
    <location>
        <begin position="4"/>
        <end position="130"/>
    </location>
</feature>
<dbReference type="GO" id="GO:0005886">
    <property type="term" value="C:plasma membrane"/>
    <property type="evidence" value="ECO:0007669"/>
    <property type="project" value="UniProtKB-SubCell"/>
</dbReference>
<evidence type="ECO:0000313" key="8">
    <source>
        <dbReference type="EMBL" id="PYF08300.1"/>
    </source>
</evidence>
<keyword evidence="2" id="KW-1003">Cell membrane</keyword>
<dbReference type="InterPro" id="IPR051791">
    <property type="entry name" value="Pra-immunoreactive"/>
</dbReference>
<evidence type="ECO:0000256" key="3">
    <source>
        <dbReference type="ARBA" id="ARBA00022692"/>
    </source>
</evidence>
<organism evidence="8 9">
    <name type="scientific">Ureibacillus chungkukjangi</name>
    <dbReference type="NCBI Taxonomy" id="1202712"/>
    <lineage>
        <taxon>Bacteria</taxon>
        <taxon>Bacillati</taxon>
        <taxon>Bacillota</taxon>
        <taxon>Bacilli</taxon>
        <taxon>Bacillales</taxon>
        <taxon>Caryophanaceae</taxon>
        <taxon>Ureibacillus</taxon>
    </lineage>
</organism>
<feature type="transmembrane region" description="Helical" evidence="6">
    <location>
        <begin position="41"/>
        <end position="61"/>
    </location>
</feature>
<accession>A0A318TWL0</accession>
<keyword evidence="4 6" id="KW-1133">Transmembrane helix</keyword>
<evidence type="ECO:0000256" key="1">
    <source>
        <dbReference type="ARBA" id="ARBA00004651"/>
    </source>
</evidence>
<evidence type="ECO:0000256" key="5">
    <source>
        <dbReference type="ARBA" id="ARBA00023136"/>
    </source>
</evidence>
<comment type="caution">
    <text evidence="8">The sequence shown here is derived from an EMBL/GenBank/DDBJ whole genome shotgun (WGS) entry which is preliminary data.</text>
</comment>
<evidence type="ECO:0000313" key="9">
    <source>
        <dbReference type="Proteomes" id="UP000247416"/>
    </source>
</evidence>
<dbReference type="Proteomes" id="UP000247416">
    <property type="component" value="Unassembled WGS sequence"/>
</dbReference>
<keyword evidence="3 6" id="KW-0812">Transmembrane</keyword>
<comment type="subcellular location">
    <subcellularLocation>
        <location evidence="1">Cell membrane</location>
        <topology evidence="1">Multi-pass membrane protein</topology>
    </subcellularLocation>
</comment>
<dbReference type="PANTHER" id="PTHR36115:SF9">
    <property type="entry name" value="LMO1584 PROTEIN"/>
    <property type="match status" value="1"/>
</dbReference>
<dbReference type="OrthoDB" id="1787043at2"/>
<dbReference type="InterPro" id="IPR010432">
    <property type="entry name" value="RDD"/>
</dbReference>
<evidence type="ECO:0000256" key="6">
    <source>
        <dbReference type="SAM" id="Phobius"/>
    </source>
</evidence>
<protein>
    <submittedName>
        <fullName evidence="8">Putative RDD family membrane protein YckC</fullName>
    </submittedName>
</protein>
<evidence type="ECO:0000256" key="2">
    <source>
        <dbReference type="ARBA" id="ARBA00022475"/>
    </source>
</evidence>
<sequence length="138" mass="15843">MQNLAGFWRRLGADILDTVIVIGLIWIVFNLIFGFDYSSDIINNITSGLYVIYATLLPIYWKGYIIGKRVMKIHIERIDENPINFWTMIKREVIGKQLLAYVSLGIAPILSAFMVGTREDKRAIHDFIAGTHVLRDEL</sequence>